<gene>
    <name evidence="3" type="ORF">UV05_C0011G0028</name>
</gene>
<keyword evidence="2" id="KW-0812">Transmembrane</keyword>
<feature type="transmembrane region" description="Helical" evidence="2">
    <location>
        <begin position="85"/>
        <end position="105"/>
    </location>
</feature>
<keyword evidence="2" id="KW-1133">Transmembrane helix</keyword>
<dbReference type="AlphaFoldDB" id="A0A0G0Z630"/>
<feature type="transmembrane region" description="Helical" evidence="2">
    <location>
        <begin position="55"/>
        <end position="79"/>
    </location>
</feature>
<name>A0A0G0Z630_9BACT</name>
<evidence type="ECO:0000256" key="2">
    <source>
        <dbReference type="SAM" id="Phobius"/>
    </source>
</evidence>
<evidence type="ECO:0000313" key="3">
    <source>
        <dbReference type="EMBL" id="KKS44137.1"/>
    </source>
</evidence>
<accession>A0A0G0Z630</accession>
<dbReference type="PATRIC" id="fig|1618341.3.peg.243"/>
<sequence length="220" mass="24337">MTEHQASQRRGLGLGEIWPLLFVIDEAIEAWGEMSKGKDGKAPETSGILWGLAKVVFFLIASPPFVVALVSWGLAHWIGLSPWDGFKLIGVIEIVFVVSLVALVAKKTRHDPWQRAESRGRALIGAEPSLPLDKLAGRIRDTLGNDKRAASLADDVAQRLVQKQHPEWFDKSHAPARGLVIRIPSRGQKTKDQPLIRAPHSTVKRLGGRDEEPKSGWHIH</sequence>
<evidence type="ECO:0000256" key="1">
    <source>
        <dbReference type="SAM" id="MobiDB-lite"/>
    </source>
</evidence>
<proteinExistence type="predicted"/>
<reference evidence="3 4" key="1">
    <citation type="journal article" date="2015" name="Nature">
        <title>rRNA introns, odd ribosomes, and small enigmatic genomes across a large radiation of phyla.</title>
        <authorList>
            <person name="Brown C.T."/>
            <person name="Hug L.A."/>
            <person name="Thomas B.C."/>
            <person name="Sharon I."/>
            <person name="Castelle C.J."/>
            <person name="Singh A."/>
            <person name="Wilkins M.J."/>
            <person name="Williams K.H."/>
            <person name="Banfield J.F."/>
        </authorList>
    </citation>
    <scope>NUCLEOTIDE SEQUENCE [LARGE SCALE GENOMIC DNA]</scope>
</reference>
<feature type="compositionally biased region" description="Basic and acidic residues" evidence="1">
    <location>
        <begin position="207"/>
        <end position="220"/>
    </location>
</feature>
<evidence type="ECO:0000313" key="4">
    <source>
        <dbReference type="Proteomes" id="UP000034875"/>
    </source>
</evidence>
<keyword evidence="2" id="KW-0472">Membrane</keyword>
<dbReference type="EMBL" id="LCCZ01000011">
    <property type="protein sequence ID" value="KKS44137.1"/>
    <property type="molecule type" value="Genomic_DNA"/>
</dbReference>
<protein>
    <submittedName>
        <fullName evidence="3">Uncharacterized protein</fullName>
    </submittedName>
</protein>
<feature type="region of interest" description="Disordered" evidence="1">
    <location>
        <begin position="187"/>
        <end position="220"/>
    </location>
</feature>
<comment type="caution">
    <text evidence="3">The sequence shown here is derived from an EMBL/GenBank/DDBJ whole genome shotgun (WGS) entry which is preliminary data.</text>
</comment>
<organism evidence="3 4">
    <name type="scientific">candidate division CPR1 bacterium GW2011_GWA2_42_17</name>
    <dbReference type="NCBI Taxonomy" id="1618341"/>
    <lineage>
        <taxon>Bacteria</taxon>
        <taxon>candidate division CPR1</taxon>
    </lineage>
</organism>
<dbReference type="Proteomes" id="UP000034875">
    <property type="component" value="Unassembled WGS sequence"/>
</dbReference>